<name>I4LUV8_GARVA</name>
<evidence type="ECO:0000313" key="2">
    <source>
        <dbReference type="Proteomes" id="UP000004884"/>
    </source>
</evidence>
<protein>
    <submittedName>
        <fullName evidence="1">Uncharacterized protein</fullName>
    </submittedName>
</protein>
<organism evidence="1 2">
    <name type="scientific">Gardnerella vaginalis 1400E</name>
    <dbReference type="NCBI Taxonomy" id="698956"/>
    <lineage>
        <taxon>Bacteria</taxon>
        <taxon>Bacillati</taxon>
        <taxon>Actinomycetota</taxon>
        <taxon>Actinomycetes</taxon>
        <taxon>Bifidobacteriales</taxon>
        <taxon>Bifidobacteriaceae</taxon>
        <taxon>Gardnerella</taxon>
    </lineage>
</organism>
<reference evidence="1 2" key="1">
    <citation type="journal article" date="2012" name="J. Bacteriol.">
        <title>Comparative Genomic Analyses of 17 Clinical Isolates of Gardnerella vaginalis Provide Evidence of Multiple Genetically Isolated Clades Consistent with Subspeciation into Genovars.</title>
        <authorList>
            <person name="Ahmed A."/>
            <person name="Earl J."/>
            <person name="Retchless A."/>
            <person name="Hillier S."/>
            <person name="Rabe L."/>
            <person name="Cherpes T."/>
            <person name="Powell E."/>
            <person name="Janto B."/>
            <person name="Eutsey R."/>
            <person name="Hiller N.L."/>
            <person name="Boissy R."/>
            <person name="Dahlgreen M."/>
            <person name="Hall B."/>
            <person name="Costerton J."/>
            <person name="Post J.C."/>
            <person name="Hu F."/>
            <person name="Ehrlich G."/>
        </authorList>
    </citation>
    <scope>NUCLEOTIDE SEQUENCE [LARGE SCALE GENOMIC DNA]</scope>
    <source>
        <strain evidence="1 2">1400E</strain>
    </source>
</reference>
<proteinExistence type="predicted"/>
<accession>I4LUV8</accession>
<comment type="caution">
    <text evidence="1">The sequence shown here is derived from an EMBL/GenBank/DDBJ whole genome shotgun (WGS) entry which is preliminary data.</text>
</comment>
<evidence type="ECO:0000313" key="1">
    <source>
        <dbReference type="EMBL" id="EIK80748.1"/>
    </source>
</evidence>
<gene>
    <name evidence="1" type="ORF">CGSMWGv1400E_03620</name>
</gene>
<dbReference type="EMBL" id="ADER01000020">
    <property type="protein sequence ID" value="EIK80748.1"/>
    <property type="molecule type" value="Genomic_DNA"/>
</dbReference>
<dbReference type="Proteomes" id="UP000004884">
    <property type="component" value="Unassembled WGS sequence"/>
</dbReference>
<feature type="non-terminal residue" evidence="1">
    <location>
        <position position="1"/>
    </location>
</feature>
<dbReference type="AlphaFoldDB" id="I4LUV8"/>
<sequence length="43" mass="5070">RLNGKQKRECLPVFVYVLGRMGNESGDDCLCLFTYWIEWETKA</sequence>